<sequence>MVKAYVLIINESGTEDSVISNLKNIPSITDAFGTFGTWDILTKLVSSNEENIQHDISKGIRKISNIRSTLTLIVDEKLGFLKTNEIEQKILDNYMAKAFITIHCSKSGEYSVIKNLEEIPEVVEVNVLVGHNKLICKIMSPTYNDISEIVSKKVRKIQGIKSTNTINVINNQGFSRK</sequence>
<accession>A0A7K4NIX6</accession>
<name>A0A7K4NIX6_9ARCH</name>
<feature type="domain" description="Transcription regulator AsnC/Lrp ligand binding" evidence="1">
    <location>
        <begin position="101"/>
        <end position="170"/>
    </location>
</feature>
<comment type="caution">
    <text evidence="2">The sequence shown here is derived from an EMBL/GenBank/DDBJ whole genome shotgun (WGS) entry which is preliminary data.</text>
</comment>
<dbReference type="PANTHER" id="PTHR43413">
    <property type="entry name" value="TRANSCRIPTIONAL REGULATOR, ASNC FAMILY"/>
    <property type="match status" value="1"/>
</dbReference>
<dbReference type="EMBL" id="JACATD010000006">
    <property type="protein sequence ID" value="NWK01294.1"/>
    <property type="molecule type" value="Genomic_DNA"/>
</dbReference>
<proteinExistence type="predicted"/>
<gene>
    <name evidence="2" type="ORF">HX840_05265</name>
</gene>
<organism evidence="2 3">
    <name type="scientific">Marine Group I thaumarchaeote</name>
    <dbReference type="NCBI Taxonomy" id="2511932"/>
    <lineage>
        <taxon>Archaea</taxon>
        <taxon>Nitrososphaerota</taxon>
        <taxon>Marine Group I</taxon>
    </lineage>
</organism>
<dbReference type="InterPro" id="IPR050684">
    <property type="entry name" value="HTH-Siroheme_Decarb"/>
</dbReference>
<dbReference type="Proteomes" id="UP000547822">
    <property type="component" value="Unassembled WGS sequence"/>
</dbReference>
<dbReference type="InterPro" id="IPR019887">
    <property type="entry name" value="Tscrpt_reg_AsnC/Lrp_C"/>
</dbReference>
<reference evidence="2 3" key="1">
    <citation type="journal article" date="2019" name="Environ. Microbiol.">
        <title>Genomics insights into ecotype formation of ammonia-oxidizing archaea in the deep ocean.</title>
        <authorList>
            <person name="Wang Y."/>
            <person name="Huang J.M."/>
            <person name="Cui G.J."/>
            <person name="Nunoura T."/>
            <person name="Takaki Y."/>
            <person name="Li W.L."/>
            <person name="Li J."/>
            <person name="Gao Z.M."/>
            <person name="Takai K."/>
            <person name="Zhang A.Q."/>
            <person name="Stepanauskas R."/>
        </authorList>
    </citation>
    <scope>NUCLEOTIDE SEQUENCE [LARGE SCALE GENOMIC DNA]</scope>
    <source>
        <strain evidence="2 3">T1L9</strain>
    </source>
</reference>
<feature type="domain" description="Transcription regulator AsnC/Lrp ligand binding" evidence="1">
    <location>
        <begin position="15"/>
        <end position="74"/>
    </location>
</feature>
<evidence type="ECO:0000313" key="2">
    <source>
        <dbReference type="EMBL" id="NWK01294.1"/>
    </source>
</evidence>
<dbReference type="AlphaFoldDB" id="A0A7K4NIX6"/>
<dbReference type="Pfam" id="PF01037">
    <property type="entry name" value="AsnC_trans_reg"/>
    <property type="match status" value="2"/>
</dbReference>
<dbReference type="InterPro" id="IPR011008">
    <property type="entry name" value="Dimeric_a/b-barrel"/>
</dbReference>
<dbReference type="SUPFAM" id="SSF54909">
    <property type="entry name" value="Dimeric alpha+beta barrel"/>
    <property type="match status" value="2"/>
</dbReference>
<dbReference type="PANTHER" id="PTHR43413:SF6">
    <property type="entry name" value="REGULATORY PROTEIN ASNC"/>
    <property type="match status" value="1"/>
</dbReference>
<protein>
    <submittedName>
        <fullName evidence="2">Lrp/AsnC ligand binding domain-containing protein</fullName>
    </submittedName>
</protein>
<evidence type="ECO:0000313" key="3">
    <source>
        <dbReference type="Proteomes" id="UP000547822"/>
    </source>
</evidence>
<dbReference type="Gene3D" id="3.30.70.920">
    <property type="match status" value="2"/>
</dbReference>
<evidence type="ECO:0000259" key="1">
    <source>
        <dbReference type="Pfam" id="PF01037"/>
    </source>
</evidence>